<dbReference type="Proteomes" id="UP000464787">
    <property type="component" value="Chromosome"/>
</dbReference>
<accession>A0A857JB05</accession>
<feature type="transmembrane region" description="Helical" evidence="1">
    <location>
        <begin position="383"/>
        <end position="401"/>
    </location>
</feature>
<feature type="transmembrane region" description="Helical" evidence="1">
    <location>
        <begin position="134"/>
        <end position="152"/>
    </location>
</feature>
<keyword evidence="1" id="KW-0812">Transmembrane</keyword>
<evidence type="ECO:0000313" key="3">
    <source>
        <dbReference type="Proteomes" id="UP000464787"/>
    </source>
</evidence>
<feature type="transmembrane region" description="Helical" evidence="1">
    <location>
        <begin position="407"/>
        <end position="424"/>
    </location>
</feature>
<protein>
    <recommendedName>
        <fullName evidence="4">Oligosaccharide repeat unit polymerase</fullName>
    </recommendedName>
</protein>
<dbReference type="AlphaFoldDB" id="A0A857JB05"/>
<sequence>MEKDYFALLQMPNRVFIGESCGEKQFIFARHEWLSMKQRISFPWKSPSAVWFVFAPWILVIFLYWLDLTIFSEASIVRVLRALAPGLIPTALVLLLFALFNLVSTAFKRRPEPEAIITVDLGHAYKMNRVLLKVFYAILVLEFLYFGQIPLISMMLGSDVTHFDFGIPGLHGLLYAIGAAVATISFSLYLLTQQRKYLFQVFMVLLVFLLLVTRKMFLVVGLQMLILYIGLVGWRRIGLISLCILAVVYIFGFIGDIRTGREQFLDLAGLKVDYPEWLPSGFIWVYIYGITPIANYVNMTELLTPTFNFVDLFSWAIPPRILSALFGVELIGGFENDWQVSGAFNVASGFANIFPTLGGQVGIIIFATFVGLLIGYFAKVKSFYHMLSLCTIYASSVLMVFNNNLMSLNVAFQFVVYLICSRLASSSARGQTRFINGSSSTGRHHVKT</sequence>
<organism evidence="2 3">
    <name type="scientific">Xylophilus rhododendri</name>
    <dbReference type="NCBI Taxonomy" id="2697032"/>
    <lineage>
        <taxon>Bacteria</taxon>
        <taxon>Pseudomonadati</taxon>
        <taxon>Pseudomonadota</taxon>
        <taxon>Betaproteobacteria</taxon>
        <taxon>Burkholderiales</taxon>
        <taxon>Xylophilus</taxon>
    </lineage>
</organism>
<keyword evidence="1" id="KW-1133">Transmembrane helix</keyword>
<gene>
    <name evidence="2" type="ORF">GT347_20585</name>
</gene>
<feature type="transmembrane region" description="Helical" evidence="1">
    <location>
        <begin position="357"/>
        <end position="376"/>
    </location>
</feature>
<proteinExistence type="predicted"/>
<keyword evidence="3" id="KW-1185">Reference proteome</keyword>
<dbReference type="RefSeq" id="WP_160553973.1">
    <property type="nucleotide sequence ID" value="NZ_CP047650.1"/>
</dbReference>
<evidence type="ECO:0000256" key="1">
    <source>
        <dbReference type="SAM" id="Phobius"/>
    </source>
</evidence>
<feature type="transmembrane region" description="Helical" evidence="1">
    <location>
        <begin position="203"/>
        <end position="231"/>
    </location>
</feature>
<feature type="transmembrane region" description="Helical" evidence="1">
    <location>
        <begin position="277"/>
        <end position="297"/>
    </location>
</feature>
<evidence type="ECO:0008006" key="4">
    <source>
        <dbReference type="Google" id="ProtNLM"/>
    </source>
</evidence>
<dbReference type="KEGG" id="xyk:GT347_20585"/>
<reference evidence="2 3" key="1">
    <citation type="submission" date="2020-01" db="EMBL/GenBank/DDBJ databases">
        <title>Genome sequencing of strain KACC 21265.</title>
        <authorList>
            <person name="Heo J."/>
            <person name="Kim S.-J."/>
            <person name="Kim J.-S."/>
            <person name="Hong S.-B."/>
            <person name="Kwon S.-W."/>
        </authorList>
    </citation>
    <scope>NUCLEOTIDE SEQUENCE [LARGE SCALE GENOMIC DNA]</scope>
    <source>
        <strain evidence="2 3">KACC 21265</strain>
    </source>
</reference>
<name>A0A857JB05_9BURK</name>
<evidence type="ECO:0000313" key="2">
    <source>
        <dbReference type="EMBL" id="QHJ00163.1"/>
    </source>
</evidence>
<keyword evidence="1" id="KW-0472">Membrane</keyword>
<dbReference type="EMBL" id="CP047650">
    <property type="protein sequence ID" value="QHJ00163.1"/>
    <property type="molecule type" value="Genomic_DNA"/>
</dbReference>
<feature type="transmembrane region" description="Helical" evidence="1">
    <location>
        <begin position="49"/>
        <end position="66"/>
    </location>
</feature>
<feature type="transmembrane region" description="Helical" evidence="1">
    <location>
        <begin position="172"/>
        <end position="191"/>
    </location>
</feature>
<feature type="transmembrane region" description="Helical" evidence="1">
    <location>
        <begin position="237"/>
        <end position="257"/>
    </location>
</feature>
<feature type="transmembrane region" description="Helical" evidence="1">
    <location>
        <begin position="86"/>
        <end position="107"/>
    </location>
</feature>